<dbReference type="InterPro" id="IPR009056">
    <property type="entry name" value="Cyt_c-like_dom"/>
</dbReference>
<dbReference type="InterPro" id="IPR014353">
    <property type="entry name" value="Membr-bd_ADH_cyt_c"/>
</dbReference>
<dbReference type="PIRSF" id="PIRSF000018">
    <property type="entry name" value="Mb_ADH_cyt_c"/>
    <property type="match status" value="1"/>
</dbReference>
<reference evidence="10 11" key="1">
    <citation type="submission" date="2020-08" db="EMBL/GenBank/DDBJ databases">
        <title>Genomic Encyclopedia of Type Strains, Phase III (KMG-III): the genomes of soil and plant-associated and newly described type strains.</title>
        <authorList>
            <person name="Whitman W."/>
        </authorList>
    </citation>
    <scope>NUCLEOTIDE SEQUENCE [LARGE SCALE GENOMIC DNA]</scope>
    <source>
        <strain evidence="10 11">CECT 5995</strain>
    </source>
</reference>
<dbReference type="PANTHER" id="PTHR35008:SF4">
    <property type="entry name" value="BLL4482 PROTEIN"/>
    <property type="match status" value="1"/>
</dbReference>
<dbReference type="Pfam" id="PF13442">
    <property type="entry name" value="Cytochrome_CBB3"/>
    <property type="match status" value="1"/>
</dbReference>
<dbReference type="PRINTS" id="PR00605">
    <property type="entry name" value="CYTCHROMECIC"/>
</dbReference>
<dbReference type="PROSITE" id="PS51007">
    <property type="entry name" value="CYTC"/>
    <property type="match status" value="3"/>
</dbReference>
<feature type="binding site" description="axial binding residue" evidence="7">
    <location>
        <position position="188"/>
    </location>
    <ligand>
        <name>heme c</name>
        <dbReference type="ChEBI" id="CHEBI:61717"/>
        <label>2</label>
    </ligand>
    <ligandPart>
        <name>Fe</name>
        <dbReference type="ChEBI" id="CHEBI:18248"/>
    </ligandPart>
</feature>
<dbReference type="InterPro" id="IPR051459">
    <property type="entry name" value="Cytochrome_c-type_DH"/>
</dbReference>
<feature type="domain" description="Cytochrome c" evidence="9">
    <location>
        <begin position="24"/>
        <end position="127"/>
    </location>
</feature>
<feature type="binding site" description="axial binding residue" evidence="7">
    <location>
        <position position="42"/>
    </location>
    <ligand>
        <name>heme c</name>
        <dbReference type="ChEBI" id="CHEBI:61717"/>
        <label>1</label>
    </ligand>
    <ligandPart>
        <name>Fe</name>
        <dbReference type="ChEBI" id="CHEBI:18248"/>
    </ligandPart>
</feature>
<comment type="cofactor">
    <cofactor evidence="6">
        <name>heme c</name>
        <dbReference type="ChEBI" id="CHEBI:61717"/>
    </cofactor>
    <text evidence="6">Binds 3 heme c groups covalently per subunit.</text>
</comment>
<feature type="binding site" description="covalent" evidence="6">
    <location>
        <position position="41"/>
    </location>
    <ligand>
        <name>heme c</name>
        <dbReference type="ChEBI" id="CHEBI:61717"/>
        <label>1</label>
    </ligand>
</feature>
<gene>
    <name evidence="10" type="ORF">FHR96_002488</name>
</gene>
<feature type="binding site" description="covalent" evidence="6">
    <location>
        <position position="187"/>
    </location>
    <ligand>
        <name>heme c</name>
        <dbReference type="ChEBI" id="CHEBI:61717"/>
        <label>2</label>
    </ligand>
</feature>
<evidence type="ECO:0000256" key="2">
    <source>
        <dbReference type="ARBA" id="ARBA00022617"/>
    </source>
</evidence>
<evidence type="ECO:0000256" key="4">
    <source>
        <dbReference type="ARBA" id="ARBA00022982"/>
    </source>
</evidence>
<comment type="caution">
    <text evidence="10">The sequence shown here is derived from an EMBL/GenBank/DDBJ whole genome shotgun (WGS) entry which is preliminary data.</text>
</comment>
<keyword evidence="11" id="KW-1185">Reference proteome</keyword>
<feature type="binding site" description="axial binding residue" evidence="7">
    <location>
        <position position="310"/>
    </location>
    <ligand>
        <name>heme c</name>
        <dbReference type="ChEBI" id="CHEBI:61717"/>
        <label>3</label>
    </ligand>
    <ligandPart>
        <name>Fe</name>
        <dbReference type="ChEBI" id="CHEBI:18248"/>
    </ligandPart>
</feature>
<organism evidence="10 11">
    <name type="scientific">Halomonas organivorans</name>
    <dbReference type="NCBI Taxonomy" id="257772"/>
    <lineage>
        <taxon>Bacteria</taxon>
        <taxon>Pseudomonadati</taxon>
        <taxon>Pseudomonadota</taxon>
        <taxon>Gammaproteobacteria</taxon>
        <taxon>Oceanospirillales</taxon>
        <taxon>Halomonadaceae</taxon>
        <taxon>Halomonas</taxon>
    </lineage>
</organism>
<feature type="binding site" description="covalent" evidence="6">
    <location>
        <position position="38"/>
    </location>
    <ligand>
        <name>heme c</name>
        <dbReference type="ChEBI" id="CHEBI:61717"/>
        <label>1</label>
    </ligand>
</feature>
<dbReference type="Gene3D" id="1.10.760.10">
    <property type="entry name" value="Cytochrome c-like domain"/>
    <property type="match status" value="3"/>
</dbReference>
<dbReference type="RefSeq" id="WP_183387980.1">
    <property type="nucleotide sequence ID" value="NZ_JACHXM010000011.1"/>
</dbReference>
<dbReference type="GO" id="GO:0016020">
    <property type="term" value="C:membrane"/>
    <property type="evidence" value="ECO:0007669"/>
    <property type="project" value="InterPro"/>
</dbReference>
<evidence type="ECO:0000313" key="10">
    <source>
        <dbReference type="EMBL" id="MBB3141608.1"/>
    </source>
</evidence>
<evidence type="ECO:0000256" key="5">
    <source>
        <dbReference type="ARBA" id="ARBA00023004"/>
    </source>
</evidence>
<feature type="chain" id="PRO_5031251681" evidence="8">
    <location>
        <begin position="20"/>
        <end position="407"/>
    </location>
</feature>
<evidence type="ECO:0000256" key="6">
    <source>
        <dbReference type="PIRSR" id="PIRSR000018-50"/>
    </source>
</evidence>
<dbReference type="InterPro" id="IPR008168">
    <property type="entry name" value="Cyt_C_IC"/>
</dbReference>
<protein>
    <submittedName>
        <fullName evidence="10">Mono/diheme cytochrome c family protein</fullName>
    </submittedName>
</protein>
<evidence type="ECO:0000256" key="8">
    <source>
        <dbReference type="SAM" id="SignalP"/>
    </source>
</evidence>
<keyword evidence="2 6" id="KW-0349">Heme</keyword>
<keyword evidence="5 7" id="KW-0408">Iron</keyword>
<dbReference type="InterPro" id="IPR036909">
    <property type="entry name" value="Cyt_c-like_dom_sf"/>
</dbReference>
<sequence length="407" mass="44379">MRRLLLGALLLAPTLAVQAADDETLIEQGRYLARAADCAACHTAEGGAPFAGGRPIESPFGTIYGTNITPDPQHGIGDYSRDDFYHALTEGETPSGRQLYPAMPYTSYHLMRREDSDAIYAYLNSLEPIARSAPETRLSFPYNQRWGVALWNLVYADALQPEDAASHSPAWQRGQYLVEAMGHCGECHTPRGWTGAMDLDHHLEGGMLAGYLAPSLKAEALAERGWTRDDLARFLRDGMSPQGSMFNEMFPVMHLSTQHLEDDDLAAMATYLLGDSPPEARRIDAHPLEELGDSARRGRQGYLDTCAGCHGIEGQGKPQVAVAMEGNTTLRLEAPDNLLKVMLNGIAAQDFPGFARMQEMPGFASKLSDAELADLSNYLRETWGGRAGDVSPEDVAALREESGHATP</sequence>
<accession>A0A7W5BZM5</accession>
<dbReference type="GO" id="GO:0005506">
    <property type="term" value="F:iron ion binding"/>
    <property type="evidence" value="ECO:0007669"/>
    <property type="project" value="InterPro"/>
</dbReference>
<dbReference type="GO" id="GO:0016614">
    <property type="term" value="F:oxidoreductase activity, acting on CH-OH group of donors"/>
    <property type="evidence" value="ECO:0007669"/>
    <property type="project" value="InterPro"/>
</dbReference>
<dbReference type="Proteomes" id="UP000525987">
    <property type="component" value="Unassembled WGS sequence"/>
</dbReference>
<proteinExistence type="predicted"/>
<dbReference type="PANTHER" id="PTHR35008">
    <property type="entry name" value="BLL4482 PROTEIN-RELATED"/>
    <property type="match status" value="1"/>
</dbReference>
<dbReference type="GO" id="GO:0009055">
    <property type="term" value="F:electron transfer activity"/>
    <property type="evidence" value="ECO:0007669"/>
    <property type="project" value="InterPro"/>
</dbReference>
<keyword evidence="4" id="KW-0249">Electron transport</keyword>
<evidence type="ECO:0000313" key="11">
    <source>
        <dbReference type="Proteomes" id="UP000525987"/>
    </source>
</evidence>
<keyword evidence="3 7" id="KW-0479">Metal-binding</keyword>
<dbReference type="EMBL" id="JACHXM010000011">
    <property type="protein sequence ID" value="MBB3141608.1"/>
    <property type="molecule type" value="Genomic_DNA"/>
</dbReference>
<dbReference type="Pfam" id="PF00034">
    <property type="entry name" value="Cytochrom_C"/>
    <property type="match status" value="2"/>
</dbReference>
<feature type="signal peptide" evidence="8">
    <location>
        <begin position="1"/>
        <end position="19"/>
    </location>
</feature>
<evidence type="ECO:0000259" key="9">
    <source>
        <dbReference type="PROSITE" id="PS51007"/>
    </source>
</evidence>
<evidence type="ECO:0000256" key="1">
    <source>
        <dbReference type="ARBA" id="ARBA00022448"/>
    </source>
</evidence>
<dbReference type="AlphaFoldDB" id="A0A7W5BZM5"/>
<keyword evidence="8" id="KW-0732">Signal</keyword>
<evidence type="ECO:0000256" key="7">
    <source>
        <dbReference type="PIRSR" id="PIRSR000018-51"/>
    </source>
</evidence>
<keyword evidence="1" id="KW-0813">Transport</keyword>
<dbReference type="SUPFAM" id="SSF46626">
    <property type="entry name" value="Cytochrome c"/>
    <property type="match status" value="3"/>
</dbReference>
<feature type="binding site" description="covalent" evidence="6">
    <location>
        <position position="309"/>
    </location>
    <ligand>
        <name>heme c</name>
        <dbReference type="ChEBI" id="CHEBI:61717"/>
        <label>3</label>
    </ligand>
</feature>
<feature type="binding site" description="covalent" evidence="6">
    <location>
        <position position="306"/>
    </location>
    <ligand>
        <name>heme c</name>
        <dbReference type="ChEBI" id="CHEBI:61717"/>
        <label>3</label>
    </ligand>
</feature>
<name>A0A7W5BZM5_9GAMM</name>
<feature type="binding site" description="covalent" evidence="6">
    <location>
        <position position="184"/>
    </location>
    <ligand>
        <name>heme c</name>
        <dbReference type="ChEBI" id="CHEBI:61717"/>
        <label>2</label>
    </ligand>
</feature>
<feature type="domain" description="Cytochrome c" evidence="9">
    <location>
        <begin position="169"/>
        <end position="276"/>
    </location>
</feature>
<feature type="domain" description="Cytochrome c" evidence="9">
    <location>
        <begin position="293"/>
        <end position="383"/>
    </location>
</feature>
<evidence type="ECO:0000256" key="3">
    <source>
        <dbReference type="ARBA" id="ARBA00022723"/>
    </source>
</evidence>
<dbReference type="GO" id="GO:0020037">
    <property type="term" value="F:heme binding"/>
    <property type="evidence" value="ECO:0007669"/>
    <property type="project" value="InterPro"/>
</dbReference>